<accession>A0A0L7M914</accession>
<dbReference type="InterPro" id="IPR005553">
    <property type="entry name" value="CLAG"/>
</dbReference>
<evidence type="ECO:0000313" key="1">
    <source>
        <dbReference type="EMBL" id="KOB89337.1"/>
    </source>
</evidence>
<dbReference type="EMBL" id="GG702237">
    <property type="protein sequence ID" value="KOB89337.1"/>
    <property type="molecule type" value="Genomic_DNA"/>
</dbReference>
<organism evidence="1 2">
    <name type="scientific">Plasmodium falciparum (isolate Dd2)</name>
    <dbReference type="NCBI Taxonomy" id="57267"/>
    <lineage>
        <taxon>Eukaryota</taxon>
        <taxon>Sar</taxon>
        <taxon>Alveolata</taxon>
        <taxon>Apicomplexa</taxon>
        <taxon>Aconoidasida</taxon>
        <taxon>Haemosporida</taxon>
        <taxon>Plasmodiidae</taxon>
        <taxon>Plasmodium</taxon>
        <taxon>Plasmodium (Laverania)</taxon>
    </lineage>
</organism>
<dbReference type="KEGG" id="pfd:PFDG_04887"/>
<reference evidence="2" key="2">
    <citation type="submission" date="2006-09" db="EMBL/GenBank/DDBJ databases">
        <title>The genome sequence of Plasmodium falciparum Dd2.</title>
        <authorList>
            <consortium name="The Broad Institute Genome Sequencing Platform"/>
            <person name="Birren B."/>
            <person name="Lander E."/>
            <person name="Galagan J."/>
            <person name="Nusbaum C."/>
            <person name="Devon K."/>
            <person name="Henn M."/>
            <person name="Jaffe D."/>
            <person name="Butler J."/>
            <person name="Alvarez P."/>
            <person name="Gnerre S."/>
            <person name="Grabherr M."/>
            <person name="Kleber M."/>
            <person name="Mauceli E."/>
            <person name="Brockman W."/>
            <person name="MacCallum I.A."/>
            <person name="Rounsley S."/>
            <person name="Young S."/>
            <person name="LaButti K."/>
            <person name="Pushparaj V."/>
            <person name="DeCaprio D."/>
            <person name="Crawford M."/>
            <person name="Koehrsen M."/>
            <person name="Engels R."/>
            <person name="Montgomery P."/>
            <person name="Pearson M."/>
            <person name="Howarth C."/>
            <person name="Larson L."/>
            <person name="Luoma S."/>
            <person name="White J."/>
            <person name="Kodira C."/>
            <person name="Zeng Q."/>
            <person name="O'Leary S."/>
            <person name="Yandava C."/>
            <person name="Alvarado L."/>
            <person name="Wirth D."/>
            <person name="Volkman S."/>
            <person name="Hartl D."/>
        </authorList>
    </citation>
    <scope>NUCLEOTIDE SEQUENCE [LARGE SCALE GENOMIC DNA]</scope>
</reference>
<proteinExistence type="predicted"/>
<feature type="non-terminal residue" evidence="1">
    <location>
        <position position="1"/>
    </location>
</feature>
<dbReference type="Proteomes" id="UP000054282">
    <property type="component" value="Unassembled WGS sequence"/>
</dbReference>
<dbReference type="GO" id="GO:0020035">
    <property type="term" value="P:adhesion of symbiont to microvasculature"/>
    <property type="evidence" value="ECO:0007669"/>
    <property type="project" value="InterPro"/>
</dbReference>
<name>A0A0L7M914_PLAF4</name>
<sequence length="93" mass="11073">VLKNAIQTKQGKISKDRKFDEVPSMLQKFYVYLTKGLKIQKVSSLIKTLDIYQDYSNFLSHDINWDTFLFLFRLTSFKEIAKEKWCGRVVFKL</sequence>
<dbReference type="AlphaFoldDB" id="A0A0L7M914"/>
<reference evidence="2" key="1">
    <citation type="submission" date="2006-09" db="EMBL/GenBank/DDBJ databases">
        <title>Annotation of Plasmodium falciparum Dd2.</title>
        <authorList>
            <consortium name="The Broad Institute Genome Sequencing Platform"/>
            <person name="Volkman S.K."/>
            <person name="Neafsey D.E."/>
            <person name="Dash A.P."/>
            <person name="Chitnis C.E."/>
            <person name="Hartl D.L."/>
            <person name="Young S.K."/>
            <person name="Zeng Q."/>
            <person name="Koehrsen M."/>
            <person name="Alvarado L."/>
            <person name="Berlin A."/>
            <person name="Borenstein D."/>
            <person name="Chapman S.B."/>
            <person name="Chen Z."/>
            <person name="Engels R."/>
            <person name="Freedman E."/>
            <person name="Gellesch M."/>
            <person name="Goldberg J."/>
            <person name="Griggs A."/>
            <person name="Gujja S."/>
            <person name="Heilman E.R."/>
            <person name="Heiman D.I."/>
            <person name="Howarth C."/>
            <person name="Jen D."/>
            <person name="Larson L."/>
            <person name="Mehta T."/>
            <person name="Neiman D."/>
            <person name="Park D."/>
            <person name="Pearson M."/>
            <person name="Roberts A."/>
            <person name="Saif S."/>
            <person name="Shea T."/>
            <person name="Shenoy N."/>
            <person name="Sisk P."/>
            <person name="Stolte C."/>
            <person name="Sykes S."/>
            <person name="Walk T."/>
            <person name="White J."/>
            <person name="Yandava C."/>
            <person name="Haas B."/>
            <person name="Henn M.R."/>
            <person name="Nusbaum C."/>
            <person name="Birren B."/>
        </authorList>
    </citation>
    <scope>NUCLEOTIDE SEQUENCE [LARGE SCALE GENOMIC DNA]</scope>
</reference>
<evidence type="ECO:0000313" key="2">
    <source>
        <dbReference type="Proteomes" id="UP000054282"/>
    </source>
</evidence>
<protein>
    <submittedName>
        <fullName evidence="1">Uncharacterized protein</fullName>
    </submittedName>
</protein>
<dbReference type="Pfam" id="PF03805">
    <property type="entry name" value="CLAG"/>
    <property type="match status" value="1"/>
</dbReference>
<gene>
    <name evidence="1" type="ORF">PFDG_04887</name>
</gene>